<keyword evidence="3" id="KW-1185">Reference proteome</keyword>
<dbReference type="STRING" id="1907.SGLAU_25400"/>
<dbReference type="eggNOG" id="ENOG5031IW2">
    <property type="taxonomic scope" value="Bacteria"/>
</dbReference>
<feature type="chain" id="PRO_5001851558" description="Lipoprotein" evidence="1">
    <location>
        <begin position="21"/>
        <end position="228"/>
    </location>
</feature>
<organism evidence="2 3">
    <name type="scientific">Streptomyces glaucescens</name>
    <dbReference type="NCBI Taxonomy" id="1907"/>
    <lineage>
        <taxon>Bacteria</taxon>
        <taxon>Bacillati</taxon>
        <taxon>Actinomycetota</taxon>
        <taxon>Actinomycetes</taxon>
        <taxon>Kitasatosporales</taxon>
        <taxon>Streptomycetaceae</taxon>
        <taxon>Streptomyces</taxon>
    </lineage>
</organism>
<name>A0A089XAN2_STRGA</name>
<proteinExistence type="predicted"/>
<dbReference type="Proteomes" id="UP000029482">
    <property type="component" value="Chromosome"/>
</dbReference>
<accession>A0A089XAN2</accession>
<keyword evidence="1" id="KW-0732">Signal</keyword>
<dbReference type="AlphaFoldDB" id="A0A089XAN2"/>
<gene>
    <name evidence="2" type="ORF">SGLAU_25400</name>
</gene>
<dbReference type="RefSeq" id="WP_208868940.1">
    <property type="nucleotide sequence ID" value="NZ_CP009438.1"/>
</dbReference>
<sequence>MRIVISRRSVRAGLLATAVAGSLFLGVAGCGGGKDEDGLPDDYKVVAGTQLCGGDAVSADASNALKVITGSSSFEASAEESTVAHAAVDLALAFGDPRVFRGDICRVYSPIGTPDFELRVTWRWVDGPPTGTPAPKFTELKMGEQALAATDKGYIQFACRSTELRSSEAAHLQIGVERWGTPTEPEGDTEALKDAYATVAHSFSLAMAKELGCEKNGGLPEKPVLDRA</sequence>
<evidence type="ECO:0008006" key="4">
    <source>
        <dbReference type="Google" id="ProtNLM"/>
    </source>
</evidence>
<dbReference type="HOGENOM" id="CLU_111588_0_0_11"/>
<dbReference type="PROSITE" id="PS51257">
    <property type="entry name" value="PROKAR_LIPOPROTEIN"/>
    <property type="match status" value="1"/>
</dbReference>
<evidence type="ECO:0000313" key="2">
    <source>
        <dbReference type="EMBL" id="AIS01018.1"/>
    </source>
</evidence>
<dbReference type="EMBL" id="CP009438">
    <property type="protein sequence ID" value="AIS01018.1"/>
    <property type="molecule type" value="Genomic_DNA"/>
</dbReference>
<dbReference type="KEGG" id="sgu:SGLAU_25400"/>
<protein>
    <recommendedName>
        <fullName evidence="4">Lipoprotein</fullName>
    </recommendedName>
</protein>
<evidence type="ECO:0000256" key="1">
    <source>
        <dbReference type="SAM" id="SignalP"/>
    </source>
</evidence>
<evidence type="ECO:0000313" key="3">
    <source>
        <dbReference type="Proteomes" id="UP000029482"/>
    </source>
</evidence>
<reference evidence="3" key="1">
    <citation type="journal article" date="2015" name="J. Biotechnol.">
        <title>Complete genome sequence of the actinobacterium Streptomyces glaucescens GLA.O (DSM 40922) consisting of a linear chromosome and one linear plasmid.</title>
        <authorList>
            <person name="Ortseifen V."/>
            <person name="Winkler A."/>
            <person name="Albersmeier A."/>
            <person name="Wendler S."/>
            <person name="Puhler A."/>
            <person name="Kalinowski J."/>
            <person name="Ruckert C."/>
        </authorList>
    </citation>
    <scope>NUCLEOTIDE SEQUENCE [LARGE SCALE GENOMIC DNA]</scope>
    <source>
        <strain evidence="3">DSM 40922 / GLA O</strain>
    </source>
</reference>
<feature type="signal peptide" evidence="1">
    <location>
        <begin position="1"/>
        <end position="20"/>
    </location>
</feature>